<dbReference type="PANTHER" id="PTHR15225">
    <property type="entry name" value="INTERFERON-INDUCED PROTEIN 35/NMI N-MYC/STAT INTERACTING PROTEIN"/>
    <property type="match status" value="1"/>
</dbReference>
<dbReference type="InterPro" id="IPR009909">
    <property type="entry name" value="Nmi/IFP35_dom"/>
</dbReference>
<evidence type="ECO:0000313" key="4">
    <source>
        <dbReference type="RefSeq" id="XP_015265716.1"/>
    </source>
</evidence>
<organism evidence="3 4">
    <name type="scientific">Gekko japonicus</name>
    <name type="common">Schlegel's Japanese gecko</name>
    <dbReference type="NCBI Taxonomy" id="146911"/>
    <lineage>
        <taxon>Eukaryota</taxon>
        <taxon>Metazoa</taxon>
        <taxon>Chordata</taxon>
        <taxon>Craniata</taxon>
        <taxon>Vertebrata</taxon>
        <taxon>Euteleostomi</taxon>
        <taxon>Lepidosauria</taxon>
        <taxon>Squamata</taxon>
        <taxon>Bifurcata</taxon>
        <taxon>Gekkota</taxon>
        <taxon>Gekkonidae</taxon>
        <taxon>Gekkoninae</taxon>
        <taxon>Gekko</taxon>
    </lineage>
</organism>
<dbReference type="Gene3D" id="3.30.70.330">
    <property type="match status" value="1"/>
</dbReference>
<evidence type="ECO:0000256" key="1">
    <source>
        <dbReference type="SAM" id="MobiDB-lite"/>
    </source>
</evidence>
<sequence length="370" mass="42814">MPNAEGEVPGTQEDETGNVTELEQWKKELAKAEKEKADLLLSKLAADEDRRKWEEELKNLRGIEDTLAKERKLAQENYQRNLNRQNDELRREIQFLKNKLAAKKAKCKELAQIYKLKRSISETNVTFTHLEKVENEETYNNICCFFDGSANIPFRLSRGEALITFEEESVAQELLQKSQHTVKLENADTVVRARPVELEMGITFQLHVKISQRKINVSNIPNLRIPDEWVRDKLELNFSKTKRGGGEVQDVTYDRRSQMALITFAQPGVANNIVKWAEYPFHTSEQTYIVTISPVVEKYLERFEMFSGIPKRTLLLTDIEDMAEDEENIQDMIAIHFQKPSNGGGEVEYIRYISEGTKVAYFETDMENVI</sequence>
<dbReference type="CDD" id="cd12544">
    <property type="entry name" value="RRM_NMI"/>
    <property type="match status" value="1"/>
</dbReference>
<name>A0ABM1JW79_GEKJA</name>
<proteinExistence type="predicted"/>
<gene>
    <name evidence="4" type="primary">NMI</name>
</gene>
<reference evidence="4" key="1">
    <citation type="submission" date="2025-08" db="UniProtKB">
        <authorList>
            <consortium name="RefSeq"/>
        </authorList>
    </citation>
    <scope>IDENTIFICATION</scope>
</reference>
<feature type="region of interest" description="Disordered" evidence="1">
    <location>
        <begin position="1"/>
        <end position="24"/>
    </location>
</feature>
<feature type="domain" description="NID" evidence="2">
    <location>
        <begin position="161"/>
        <end position="249"/>
    </location>
</feature>
<evidence type="ECO:0000313" key="3">
    <source>
        <dbReference type="Proteomes" id="UP000694871"/>
    </source>
</evidence>
<keyword evidence="3" id="KW-1185">Reference proteome</keyword>
<dbReference type="PANTHER" id="PTHR15225:SF4">
    <property type="entry name" value="N-MYC-INTERACTOR"/>
    <property type="match status" value="1"/>
</dbReference>
<dbReference type="RefSeq" id="XP_015265716.1">
    <property type="nucleotide sequence ID" value="XM_015410230.1"/>
</dbReference>
<evidence type="ECO:0000259" key="2">
    <source>
        <dbReference type="Pfam" id="PF07292"/>
    </source>
</evidence>
<feature type="domain" description="NID" evidence="2">
    <location>
        <begin position="260"/>
        <end position="348"/>
    </location>
</feature>
<dbReference type="Proteomes" id="UP000694871">
    <property type="component" value="Unplaced"/>
</dbReference>
<accession>A0ABM1JW79</accession>
<dbReference type="Pfam" id="PF07292">
    <property type="entry name" value="NID"/>
    <property type="match status" value="2"/>
</dbReference>
<dbReference type="InterPro" id="IPR012677">
    <property type="entry name" value="Nucleotide-bd_a/b_plait_sf"/>
</dbReference>
<protein>
    <submittedName>
        <fullName evidence="4">N-myc-interactor</fullName>
    </submittedName>
</protein>
<dbReference type="GeneID" id="107109566"/>